<keyword evidence="2" id="KW-0812">Transmembrane</keyword>
<feature type="compositionally biased region" description="Basic and acidic residues" evidence="1">
    <location>
        <begin position="253"/>
        <end position="266"/>
    </location>
</feature>
<gene>
    <name evidence="3" type="ORF">AJ80_03851</name>
</gene>
<keyword evidence="2" id="KW-1133">Transmembrane helix</keyword>
<organism evidence="3 4">
    <name type="scientific">Polytolypa hystricis (strain UAMH7299)</name>
    <dbReference type="NCBI Taxonomy" id="1447883"/>
    <lineage>
        <taxon>Eukaryota</taxon>
        <taxon>Fungi</taxon>
        <taxon>Dikarya</taxon>
        <taxon>Ascomycota</taxon>
        <taxon>Pezizomycotina</taxon>
        <taxon>Eurotiomycetes</taxon>
        <taxon>Eurotiomycetidae</taxon>
        <taxon>Onygenales</taxon>
        <taxon>Onygenales incertae sedis</taxon>
        <taxon>Polytolypa</taxon>
    </lineage>
</organism>
<feature type="transmembrane region" description="Helical" evidence="2">
    <location>
        <begin position="37"/>
        <end position="57"/>
    </location>
</feature>
<protein>
    <submittedName>
        <fullName evidence="3">Uncharacterized protein</fullName>
    </submittedName>
</protein>
<name>A0A2B7YDT4_POLH7</name>
<evidence type="ECO:0000313" key="3">
    <source>
        <dbReference type="EMBL" id="PGH19696.1"/>
    </source>
</evidence>
<feature type="compositionally biased region" description="Acidic residues" evidence="1">
    <location>
        <begin position="267"/>
        <end position="293"/>
    </location>
</feature>
<feature type="region of interest" description="Disordered" evidence="1">
    <location>
        <begin position="1"/>
        <end position="30"/>
    </location>
</feature>
<comment type="caution">
    <text evidence="3">The sequence shown here is derived from an EMBL/GenBank/DDBJ whole genome shotgun (WGS) entry which is preliminary data.</text>
</comment>
<reference evidence="3 4" key="1">
    <citation type="submission" date="2017-10" db="EMBL/GenBank/DDBJ databases">
        <title>Comparative genomics in systemic dimorphic fungi from Ajellomycetaceae.</title>
        <authorList>
            <person name="Munoz J.F."/>
            <person name="Mcewen J.G."/>
            <person name="Clay O.K."/>
            <person name="Cuomo C.A."/>
        </authorList>
    </citation>
    <scope>NUCLEOTIDE SEQUENCE [LARGE SCALE GENOMIC DNA]</scope>
    <source>
        <strain evidence="3 4">UAMH7299</strain>
    </source>
</reference>
<feature type="compositionally biased region" description="Low complexity" evidence="1">
    <location>
        <begin position="10"/>
        <end position="30"/>
    </location>
</feature>
<feature type="region of interest" description="Disordered" evidence="1">
    <location>
        <begin position="253"/>
        <end position="304"/>
    </location>
</feature>
<dbReference type="OrthoDB" id="4188521at2759"/>
<accession>A0A2B7YDT4</accession>
<evidence type="ECO:0000256" key="1">
    <source>
        <dbReference type="SAM" id="MobiDB-lite"/>
    </source>
</evidence>
<keyword evidence="4" id="KW-1185">Reference proteome</keyword>
<feature type="region of interest" description="Disordered" evidence="1">
    <location>
        <begin position="147"/>
        <end position="194"/>
    </location>
</feature>
<dbReference type="AlphaFoldDB" id="A0A2B7YDT4"/>
<dbReference type="Proteomes" id="UP000224634">
    <property type="component" value="Unassembled WGS sequence"/>
</dbReference>
<evidence type="ECO:0000256" key="2">
    <source>
        <dbReference type="SAM" id="Phobius"/>
    </source>
</evidence>
<dbReference type="EMBL" id="PDNA01000045">
    <property type="protein sequence ID" value="PGH19696.1"/>
    <property type="molecule type" value="Genomic_DNA"/>
</dbReference>
<evidence type="ECO:0000313" key="4">
    <source>
        <dbReference type="Proteomes" id="UP000224634"/>
    </source>
</evidence>
<proteinExistence type="predicted"/>
<sequence length="304" mass="33704">MLPTSLSYMSPHPSLSPNPTSTNTTSSSSRTPAQSSLWLVDAIPAALVAIYVLYILFRYRRYAFLAIGALCGRLWYGKGGARGEYVSVNVEDEGIDSQPMACTREEYEYGDGQGVLGEGEESGTSALASRRGRSAFLKPLRIPECADRADDNEDENDVYQAHEYNTKKEKKKRQMQKELEPGNHPRTPLDISKYFDPTTSRIKRQVLFSPETGIECIDRDIDGDGKGKGSGKQSVSVSVRRLVDRAVDATVRWFEDGEEGGRREADGEWEDEGESIDQDGWDGDGDEDGEGDTEMVRLRPLTSP</sequence>
<keyword evidence="2" id="KW-0472">Membrane</keyword>